<dbReference type="InterPro" id="IPR010140">
    <property type="entry name" value="Histidinol_P_phosphatase_HisJ"/>
</dbReference>
<evidence type="ECO:0000256" key="2">
    <source>
        <dbReference type="ARBA" id="ARBA00009152"/>
    </source>
</evidence>
<keyword evidence="4 8" id="KW-0028">Amino-acid biosynthesis</keyword>
<reference evidence="11" key="1">
    <citation type="journal article" date="2023" name="Int. J. Syst. Evol. Microbiol.">
        <title>Claveliimonas bilis gen. nov., sp. nov., deoxycholic acid-producing bacteria isolated from human faeces, and reclassification of Sellimonas monacensis Zenner et al. 2021 as Claveliimonas monacensis comb. nov.</title>
        <authorList>
            <person name="Hisatomi A."/>
            <person name="Kastawa N.W.E.P.G."/>
            <person name="Song I."/>
            <person name="Ohkuma M."/>
            <person name="Fukiya S."/>
            <person name="Sakamoto M."/>
        </authorList>
    </citation>
    <scope>NUCLEOTIDE SEQUENCE [LARGE SCALE GENOMIC DNA]</scope>
    <source>
        <strain evidence="11">12BBH14</strain>
    </source>
</reference>
<dbReference type="SUPFAM" id="SSF89550">
    <property type="entry name" value="PHP domain-like"/>
    <property type="match status" value="1"/>
</dbReference>
<evidence type="ECO:0000313" key="10">
    <source>
        <dbReference type="EMBL" id="BDZ77738.1"/>
    </source>
</evidence>
<dbReference type="PANTHER" id="PTHR21039:SF0">
    <property type="entry name" value="HISTIDINOL-PHOSPHATASE"/>
    <property type="match status" value="1"/>
</dbReference>
<evidence type="ECO:0000256" key="3">
    <source>
        <dbReference type="ARBA" id="ARBA00013085"/>
    </source>
</evidence>
<dbReference type="RefSeq" id="WP_316264777.1">
    <property type="nucleotide sequence ID" value="NZ_AP027742.1"/>
</dbReference>
<gene>
    <name evidence="10" type="ORF">Lac1_19210</name>
</gene>
<dbReference type="EC" id="3.1.3.15" evidence="3 8"/>
<name>A0ABM8I5S9_9FIRM</name>
<dbReference type="InterPro" id="IPR004013">
    <property type="entry name" value="PHP_dom"/>
</dbReference>
<dbReference type="Proteomes" id="UP001305815">
    <property type="component" value="Chromosome"/>
</dbReference>
<comment type="similarity">
    <text evidence="2 8">Belongs to the PHP hydrolase family. HisK subfamily.</text>
</comment>
<evidence type="ECO:0000256" key="1">
    <source>
        <dbReference type="ARBA" id="ARBA00004970"/>
    </source>
</evidence>
<evidence type="ECO:0000256" key="8">
    <source>
        <dbReference type="RuleBase" id="RU366003"/>
    </source>
</evidence>
<sequence length="267" mass="30778">MRADVHMHTSFSHDSKSAPEEMIQKSIEKGLEVICFTDHYDKDYLGWGEESVFDVEKYFKVLEPLREKYRDRLDIRIGVELGMQPHLGGFFTELTKQYPFDFVIGSLHVIDGEDPALGTLFNGKSDEEVYRRAFVEMLEDIRSTPDFDVLGHIDYVVRYGNGKAEGYSYQKYADEIDEILKAVIERGKGIELNMAGLKYGLPFAHPHPDILKRYRELGGEIITVGADGHCPEHIAYDFHKADDILKSCGFRYYTEFKERKPVFKVLT</sequence>
<dbReference type="Pfam" id="PF02811">
    <property type="entry name" value="PHP"/>
    <property type="match status" value="1"/>
</dbReference>
<accession>A0ABM8I5S9</accession>
<evidence type="ECO:0000256" key="7">
    <source>
        <dbReference type="ARBA" id="ARBA00049158"/>
    </source>
</evidence>
<evidence type="ECO:0000313" key="11">
    <source>
        <dbReference type="Proteomes" id="UP001305815"/>
    </source>
</evidence>
<keyword evidence="11" id="KW-1185">Reference proteome</keyword>
<feature type="domain" description="Polymerase/histidinol phosphatase N-terminal" evidence="9">
    <location>
        <begin position="3"/>
        <end position="85"/>
    </location>
</feature>
<dbReference type="InterPro" id="IPR003141">
    <property type="entry name" value="Pol/His_phosphatase_N"/>
</dbReference>
<dbReference type="NCBIfam" id="TIGR01856">
    <property type="entry name" value="hisJ_fam"/>
    <property type="match status" value="1"/>
</dbReference>
<organism evidence="10 11">
    <name type="scientific">Claveliimonas bilis</name>
    <dbReference type="NCBI Taxonomy" id="3028070"/>
    <lineage>
        <taxon>Bacteria</taxon>
        <taxon>Bacillati</taxon>
        <taxon>Bacillota</taxon>
        <taxon>Clostridia</taxon>
        <taxon>Lachnospirales</taxon>
        <taxon>Lachnospiraceae</taxon>
        <taxon>Claveliimonas</taxon>
    </lineage>
</organism>
<protein>
    <recommendedName>
        <fullName evidence="3 8">Histidinol-phosphatase</fullName>
        <shortName evidence="8">HolPase</shortName>
        <ecNumber evidence="3 8">3.1.3.15</ecNumber>
    </recommendedName>
</protein>
<dbReference type="InterPro" id="IPR016195">
    <property type="entry name" value="Pol/histidinol_Pase-like"/>
</dbReference>
<evidence type="ECO:0000256" key="4">
    <source>
        <dbReference type="ARBA" id="ARBA00022605"/>
    </source>
</evidence>
<dbReference type="PANTHER" id="PTHR21039">
    <property type="entry name" value="HISTIDINOL PHOSPHATASE-RELATED"/>
    <property type="match status" value="1"/>
</dbReference>
<dbReference type="Gene3D" id="3.20.20.140">
    <property type="entry name" value="Metal-dependent hydrolases"/>
    <property type="match status" value="1"/>
</dbReference>
<evidence type="ECO:0000256" key="6">
    <source>
        <dbReference type="ARBA" id="ARBA00023102"/>
    </source>
</evidence>
<keyword evidence="6 8" id="KW-0368">Histidine biosynthesis</keyword>
<dbReference type="SMART" id="SM00481">
    <property type="entry name" value="POLIIIAc"/>
    <property type="match status" value="1"/>
</dbReference>
<evidence type="ECO:0000259" key="9">
    <source>
        <dbReference type="SMART" id="SM00481"/>
    </source>
</evidence>
<proteinExistence type="inferred from homology"/>
<evidence type="ECO:0000256" key="5">
    <source>
        <dbReference type="ARBA" id="ARBA00022801"/>
    </source>
</evidence>
<comment type="pathway">
    <text evidence="1 8">Amino-acid biosynthesis; L-histidine biosynthesis; L-histidine from 5-phospho-alpha-D-ribose 1-diphosphate: step 8/9.</text>
</comment>
<comment type="catalytic activity">
    <reaction evidence="7 8">
        <text>L-histidinol phosphate + H2O = L-histidinol + phosphate</text>
        <dbReference type="Rhea" id="RHEA:14465"/>
        <dbReference type="ChEBI" id="CHEBI:15377"/>
        <dbReference type="ChEBI" id="CHEBI:43474"/>
        <dbReference type="ChEBI" id="CHEBI:57699"/>
        <dbReference type="ChEBI" id="CHEBI:57980"/>
        <dbReference type="EC" id="3.1.3.15"/>
    </reaction>
</comment>
<dbReference type="EMBL" id="AP027742">
    <property type="protein sequence ID" value="BDZ77738.1"/>
    <property type="molecule type" value="Genomic_DNA"/>
</dbReference>
<keyword evidence="5 8" id="KW-0378">Hydrolase</keyword>